<dbReference type="OrthoDB" id="9788191at2"/>
<evidence type="ECO:0000259" key="7">
    <source>
        <dbReference type="Pfam" id="PF01782"/>
    </source>
</evidence>
<dbReference type="GO" id="GO:0006364">
    <property type="term" value="P:rRNA processing"/>
    <property type="evidence" value="ECO:0007669"/>
    <property type="project" value="UniProtKB-UniRule"/>
</dbReference>
<comment type="caution">
    <text evidence="9">The sequence shown here is derived from an EMBL/GenBank/DDBJ whole genome shotgun (WGS) entry which is preliminary data.</text>
</comment>
<comment type="subunit">
    <text evidence="5">Binds ribosomal protein uS19.</text>
</comment>
<dbReference type="Gene3D" id="2.30.30.240">
    <property type="entry name" value="PRC-barrel domain"/>
    <property type="match status" value="1"/>
</dbReference>
<keyword evidence="4 5" id="KW-0143">Chaperone</keyword>
<protein>
    <recommendedName>
        <fullName evidence="5">Ribosome maturation factor RimM</fullName>
    </recommendedName>
</protein>
<feature type="compositionally biased region" description="Gly residues" evidence="6">
    <location>
        <begin position="178"/>
        <end position="189"/>
    </location>
</feature>
<dbReference type="GO" id="GO:0005737">
    <property type="term" value="C:cytoplasm"/>
    <property type="evidence" value="ECO:0007669"/>
    <property type="project" value="UniProtKB-SubCell"/>
</dbReference>
<feature type="domain" description="RimM N-terminal" evidence="7">
    <location>
        <begin position="13"/>
        <end position="91"/>
    </location>
</feature>
<evidence type="ECO:0000256" key="1">
    <source>
        <dbReference type="ARBA" id="ARBA00022490"/>
    </source>
</evidence>
<dbReference type="InterPro" id="IPR011033">
    <property type="entry name" value="PRC_barrel-like_sf"/>
</dbReference>
<dbReference type="Pfam" id="PF01782">
    <property type="entry name" value="RimM"/>
    <property type="match status" value="1"/>
</dbReference>
<gene>
    <name evidence="5" type="primary">rimM</name>
    <name evidence="9" type="ORF">EDC22_10370</name>
</gene>
<evidence type="ECO:0000256" key="4">
    <source>
        <dbReference type="ARBA" id="ARBA00023186"/>
    </source>
</evidence>
<dbReference type="AlphaFoldDB" id="A0A4R3MDP3"/>
<dbReference type="InterPro" id="IPR056792">
    <property type="entry name" value="PRC_RimM"/>
</dbReference>
<reference evidence="9 10" key="1">
    <citation type="submission" date="2019-03" db="EMBL/GenBank/DDBJ databases">
        <title>Genomic Encyclopedia of Type Strains, Phase IV (KMG-IV): sequencing the most valuable type-strain genomes for metagenomic binning, comparative biology and taxonomic classification.</title>
        <authorList>
            <person name="Goeker M."/>
        </authorList>
    </citation>
    <scope>NUCLEOTIDE SEQUENCE [LARGE SCALE GENOMIC DNA]</scope>
    <source>
        <strain evidence="9 10">DSM 19345</strain>
    </source>
</reference>
<dbReference type="InterPro" id="IPR009000">
    <property type="entry name" value="Transl_B-barrel_sf"/>
</dbReference>
<keyword evidence="2 5" id="KW-0690">Ribosome biogenesis</keyword>
<evidence type="ECO:0000259" key="8">
    <source>
        <dbReference type="Pfam" id="PF24986"/>
    </source>
</evidence>
<evidence type="ECO:0000256" key="2">
    <source>
        <dbReference type="ARBA" id="ARBA00022517"/>
    </source>
</evidence>
<keyword evidence="3 5" id="KW-0698">rRNA processing</keyword>
<name>A0A4R3MDP3_9HYPH</name>
<accession>A0A4R3MDP3</accession>
<dbReference type="HAMAP" id="MF_00014">
    <property type="entry name" value="Ribosome_mat_RimM"/>
    <property type="match status" value="1"/>
</dbReference>
<comment type="domain">
    <text evidence="5">The PRC barrel domain binds ribosomal protein uS19.</text>
</comment>
<organism evidence="9 10">
    <name type="scientific">Tepidamorphus gemmatus</name>
    <dbReference type="NCBI Taxonomy" id="747076"/>
    <lineage>
        <taxon>Bacteria</taxon>
        <taxon>Pseudomonadati</taxon>
        <taxon>Pseudomonadota</taxon>
        <taxon>Alphaproteobacteria</taxon>
        <taxon>Hyphomicrobiales</taxon>
        <taxon>Tepidamorphaceae</taxon>
        <taxon>Tepidamorphus</taxon>
    </lineage>
</organism>
<keyword evidence="1 5" id="KW-0963">Cytoplasm</keyword>
<keyword evidence="10" id="KW-1185">Reference proteome</keyword>
<comment type="subcellular location">
    <subcellularLocation>
        <location evidence="5">Cytoplasm</location>
    </subcellularLocation>
</comment>
<dbReference type="GO" id="GO:0005840">
    <property type="term" value="C:ribosome"/>
    <property type="evidence" value="ECO:0007669"/>
    <property type="project" value="InterPro"/>
</dbReference>
<proteinExistence type="inferred from homology"/>
<dbReference type="InterPro" id="IPR011961">
    <property type="entry name" value="RimM"/>
</dbReference>
<evidence type="ECO:0000256" key="6">
    <source>
        <dbReference type="SAM" id="MobiDB-lite"/>
    </source>
</evidence>
<dbReference type="RefSeq" id="WP_132805677.1">
    <property type="nucleotide sequence ID" value="NZ_SMAK01000003.1"/>
</dbReference>
<evidence type="ECO:0000256" key="5">
    <source>
        <dbReference type="HAMAP-Rule" id="MF_00014"/>
    </source>
</evidence>
<dbReference type="SUPFAM" id="SSF50346">
    <property type="entry name" value="PRC-barrel domain"/>
    <property type="match status" value="1"/>
</dbReference>
<dbReference type="GO" id="GO:0042274">
    <property type="term" value="P:ribosomal small subunit biogenesis"/>
    <property type="evidence" value="ECO:0007669"/>
    <property type="project" value="UniProtKB-UniRule"/>
</dbReference>
<dbReference type="PANTHER" id="PTHR33692:SF1">
    <property type="entry name" value="RIBOSOME MATURATION FACTOR RIMM"/>
    <property type="match status" value="1"/>
</dbReference>
<comment type="similarity">
    <text evidence="5">Belongs to the RimM family.</text>
</comment>
<dbReference type="GO" id="GO:0043022">
    <property type="term" value="F:ribosome binding"/>
    <property type="evidence" value="ECO:0007669"/>
    <property type="project" value="InterPro"/>
</dbReference>
<dbReference type="PANTHER" id="PTHR33692">
    <property type="entry name" value="RIBOSOME MATURATION FACTOR RIMM"/>
    <property type="match status" value="1"/>
</dbReference>
<feature type="domain" description="Ribosome maturation factor RimM PRC barrel" evidence="8">
    <location>
        <begin position="104"/>
        <end position="172"/>
    </location>
</feature>
<feature type="compositionally biased region" description="Low complexity" evidence="6">
    <location>
        <begin position="168"/>
        <end position="177"/>
    </location>
</feature>
<dbReference type="SUPFAM" id="SSF50447">
    <property type="entry name" value="Translation proteins"/>
    <property type="match status" value="1"/>
</dbReference>
<evidence type="ECO:0000256" key="3">
    <source>
        <dbReference type="ARBA" id="ARBA00022552"/>
    </source>
</evidence>
<evidence type="ECO:0000313" key="10">
    <source>
        <dbReference type="Proteomes" id="UP000295678"/>
    </source>
</evidence>
<sequence length="189" mass="19924">MAEAGAEAGARVCVGVVGAPHGVRGEVRVASHTQDPLDLGAYGPLETEDGRRLEVKAVRPGKNVVIATFEGITDRNAAEALRNRRLYVARDRLPEPAEDEFYHADLIGLRAETADGLLLGTVLAVQDFGGGDLLELRLAGSRRTAYLPFTRAVVPVVDVKGGRLVVDPPAGLLDDGPPGNGGRQQDGTK</sequence>
<dbReference type="Proteomes" id="UP000295678">
    <property type="component" value="Unassembled WGS sequence"/>
</dbReference>
<dbReference type="Pfam" id="PF24986">
    <property type="entry name" value="PRC_RimM"/>
    <property type="match status" value="1"/>
</dbReference>
<dbReference type="InterPro" id="IPR036976">
    <property type="entry name" value="RimM_N_sf"/>
</dbReference>
<comment type="function">
    <text evidence="5">An accessory protein needed during the final step in the assembly of 30S ribosomal subunit, possibly for assembly of the head region. Essential for efficient processing of 16S rRNA. May be needed both before and after RbfA during the maturation of 16S rRNA. It has affinity for free ribosomal 30S subunits but not for 70S ribosomes.</text>
</comment>
<dbReference type="EMBL" id="SMAK01000003">
    <property type="protein sequence ID" value="TCT11760.1"/>
    <property type="molecule type" value="Genomic_DNA"/>
</dbReference>
<dbReference type="InterPro" id="IPR002676">
    <property type="entry name" value="RimM_N"/>
</dbReference>
<feature type="region of interest" description="Disordered" evidence="6">
    <location>
        <begin position="168"/>
        <end position="189"/>
    </location>
</feature>
<dbReference type="Gene3D" id="2.40.30.60">
    <property type="entry name" value="RimM"/>
    <property type="match status" value="1"/>
</dbReference>
<dbReference type="NCBIfam" id="TIGR02273">
    <property type="entry name" value="16S_RimM"/>
    <property type="match status" value="1"/>
</dbReference>
<evidence type="ECO:0000313" key="9">
    <source>
        <dbReference type="EMBL" id="TCT11760.1"/>
    </source>
</evidence>